<protein>
    <recommendedName>
        <fullName evidence="3">Nucleotidyltransferase family protein</fullName>
    </recommendedName>
</protein>
<dbReference type="InterPro" id="IPR039498">
    <property type="entry name" value="NTP_transf_5"/>
</dbReference>
<evidence type="ECO:0000313" key="2">
    <source>
        <dbReference type="Proteomes" id="UP000031166"/>
    </source>
</evidence>
<sequence>MASAFASLQPPPSGHGAVPGVDLAVEILRAWAQGRGDVPAAGVATGRAATTLLAQNRLLGLTGALLLKAAPDDQIAETTGAFRRLTAEMNGASLIMMRRLTTALAGTPARVIFYKGVVLQQNLYGTPFARPASDIDLLTAPATYAGVARALQLAGHRLDPHTDTLWWRWFLAEQQFRVGVDAQNIDLHHRLQQPGCPMPRRPDRLIAESIQQPFLGGQVRTFRDDHTLLVAAMSLAKALHHREPAGRYVGDVERLLRRLSPEGWSAVAREAAAMGLTRTLDLAIRCVQAVFQTVPAEHQRAILPEIGDLDLQCMLLAPAQAPRWVRRRRLLLALCDRPIDAVTAWLVMAASETARRATEDRTAQEPVR</sequence>
<dbReference type="Pfam" id="PF14907">
    <property type="entry name" value="NTP_transf_5"/>
    <property type="match status" value="1"/>
</dbReference>
<dbReference type="AlphaFoldDB" id="A0A0B4CVS7"/>
<dbReference type="Proteomes" id="UP000031166">
    <property type="component" value="Unassembled WGS sequence"/>
</dbReference>
<accession>A0A0B4CVS7</accession>
<dbReference type="EMBL" id="JWSY01000011">
    <property type="protein sequence ID" value="KIC58441.1"/>
    <property type="molecule type" value="Genomic_DNA"/>
</dbReference>
<organism evidence="1 2">
    <name type="scientific">Brevundimonas nasdae</name>
    <dbReference type="NCBI Taxonomy" id="172043"/>
    <lineage>
        <taxon>Bacteria</taxon>
        <taxon>Pseudomonadati</taxon>
        <taxon>Pseudomonadota</taxon>
        <taxon>Alphaproteobacteria</taxon>
        <taxon>Caulobacterales</taxon>
        <taxon>Caulobacteraceae</taxon>
        <taxon>Brevundimonas</taxon>
    </lineage>
</organism>
<proteinExistence type="predicted"/>
<name>A0A0B4CVS7_9CAUL</name>
<evidence type="ECO:0008006" key="3">
    <source>
        <dbReference type="Google" id="ProtNLM"/>
    </source>
</evidence>
<gene>
    <name evidence="1" type="ORF">RM53_08565</name>
</gene>
<dbReference type="RefSeq" id="WP_039245914.1">
    <property type="nucleotide sequence ID" value="NZ_JWSY01000011.1"/>
</dbReference>
<evidence type="ECO:0000313" key="1">
    <source>
        <dbReference type="EMBL" id="KIC58441.1"/>
    </source>
</evidence>
<reference evidence="1 2" key="1">
    <citation type="submission" date="2014-12" db="EMBL/GenBank/DDBJ databases">
        <title>Genome sequencing of Brevundimonas nasdae TPW30.</title>
        <authorList>
            <person name="Tan P.W."/>
            <person name="Chan K.-G."/>
        </authorList>
    </citation>
    <scope>NUCLEOTIDE SEQUENCE [LARGE SCALE GENOMIC DNA]</scope>
    <source>
        <strain evidence="1 2">TPW30</strain>
    </source>
</reference>
<comment type="caution">
    <text evidence="1">The sequence shown here is derived from an EMBL/GenBank/DDBJ whole genome shotgun (WGS) entry which is preliminary data.</text>
</comment>